<evidence type="ECO:0000259" key="9">
    <source>
        <dbReference type="PROSITE" id="PS50109"/>
    </source>
</evidence>
<keyword evidence="11" id="KW-1185">Reference proteome</keyword>
<feature type="transmembrane region" description="Helical" evidence="8">
    <location>
        <begin position="21"/>
        <end position="41"/>
    </location>
</feature>
<dbReference type="InterPro" id="IPR005467">
    <property type="entry name" value="His_kinase_dom"/>
</dbReference>
<dbReference type="PANTHER" id="PTHR44936">
    <property type="entry name" value="SENSOR PROTEIN CREC"/>
    <property type="match status" value="1"/>
</dbReference>
<dbReference type="InterPro" id="IPR004358">
    <property type="entry name" value="Sig_transdc_His_kin-like_C"/>
</dbReference>
<dbReference type="PROSITE" id="PS50109">
    <property type="entry name" value="HIS_KIN"/>
    <property type="match status" value="1"/>
</dbReference>
<dbReference type="Proteomes" id="UP001442468">
    <property type="component" value="Unassembled WGS sequence"/>
</dbReference>
<feature type="domain" description="Histidine kinase" evidence="9">
    <location>
        <begin position="215"/>
        <end position="420"/>
    </location>
</feature>
<dbReference type="Gene3D" id="1.10.287.130">
    <property type="match status" value="1"/>
</dbReference>
<evidence type="ECO:0000256" key="3">
    <source>
        <dbReference type="ARBA" id="ARBA00022553"/>
    </source>
</evidence>
<feature type="transmembrane region" description="Helical" evidence="8">
    <location>
        <begin position="47"/>
        <end position="68"/>
    </location>
</feature>
<evidence type="ECO:0000256" key="4">
    <source>
        <dbReference type="ARBA" id="ARBA00022679"/>
    </source>
</evidence>
<evidence type="ECO:0000313" key="11">
    <source>
        <dbReference type="Proteomes" id="UP001442468"/>
    </source>
</evidence>
<sequence length="423" mass="46448">MQAALPLPLSTPNRNLVRLTIVRGITWTGFLAAIIIGIEVLDFSLQVHAVIAVIVTMGAINIATWWRLGRPRAVTHQEYLGHLMVDVTGLTLLFYFTGGSHNPFINYYLVPVTIAAATLPWRHAWLVAASSMAAYSFLMVSYQPIPQFAQGFGETTLGLHVLGMWMNFALSAGLVTFFIYKMAHALRRRDQALSRTREAALRNEQVLAVATQAAGTAHELGTPLSTMAVLLAEMREDAGGDPALTRDLELLRQQVDTCKSRLRHLVDNADRRRMAEPESREAQAWLAGVVQRWLVLRPDVSHRLGIAERRDPPWLAVDATLDQALTNLLNNAADANPDDITIRLDWNGDEVIIDIRDHGPGVAMSIADQLGETFVSTKSKGLGIGLFLTHATINRFGGGVSLYNHPDGGTLTEVTLPRSQPST</sequence>
<keyword evidence="3" id="KW-0597">Phosphoprotein</keyword>
<keyword evidence="4" id="KW-0808">Transferase</keyword>
<dbReference type="InterPro" id="IPR003594">
    <property type="entry name" value="HATPase_dom"/>
</dbReference>
<dbReference type="PANTHER" id="PTHR44936:SF10">
    <property type="entry name" value="SENSOR PROTEIN RSTB"/>
    <property type="match status" value="1"/>
</dbReference>
<gene>
    <name evidence="10" type="ORF">ABE960_08380</name>
</gene>
<dbReference type="InterPro" id="IPR050980">
    <property type="entry name" value="2C_sensor_his_kinase"/>
</dbReference>
<protein>
    <recommendedName>
        <fullName evidence="2">histidine kinase</fullName>
        <ecNumber evidence="2">2.7.13.3</ecNumber>
    </recommendedName>
</protein>
<keyword evidence="8" id="KW-0812">Transmembrane</keyword>
<dbReference type="RefSeq" id="WP_349761792.1">
    <property type="nucleotide sequence ID" value="NZ_JBEGCJ010000003.1"/>
</dbReference>
<evidence type="ECO:0000256" key="5">
    <source>
        <dbReference type="ARBA" id="ARBA00022741"/>
    </source>
</evidence>
<accession>A0ABV1NEP1</accession>
<dbReference type="Gene3D" id="3.30.565.10">
    <property type="entry name" value="Histidine kinase-like ATPase, C-terminal domain"/>
    <property type="match status" value="1"/>
</dbReference>
<dbReference type="SUPFAM" id="SSF55874">
    <property type="entry name" value="ATPase domain of HSP90 chaperone/DNA topoisomerase II/histidine kinase"/>
    <property type="match status" value="1"/>
</dbReference>
<keyword evidence="7 10" id="KW-0067">ATP-binding</keyword>
<proteinExistence type="predicted"/>
<keyword evidence="5" id="KW-0547">Nucleotide-binding</keyword>
<dbReference type="CDD" id="cd00082">
    <property type="entry name" value="HisKA"/>
    <property type="match status" value="1"/>
</dbReference>
<dbReference type="EC" id="2.7.13.3" evidence="2"/>
<evidence type="ECO:0000256" key="7">
    <source>
        <dbReference type="ARBA" id="ARBA00022840"/>
    </source>
</evidence>
<dbReference type="PRINTS" id="PR00344">
    <property type="entry name" value="BCTRLSENSOR"/>
</dbReference>
<keyword evidence="8" id="KW-0472">Membrane</keyword>
<reference evidence="10 11" key="1">
    <citation type="submission" date="2024-05" db="EMBL/GenBank/DDBJ databases">
        <title>Halomonas sp. SSM6 16S ribosomal RNA gene Genome sequencing and assembly.</title>
        <authorList>
            <person name="Yook S."/>
        </authorList>
    </citation>
    <scope>NUCLEOTIDE SEQUENCE [LARGE SCALE GENOMIC DNA]</scope>
    <source>
        <strain evidence="10 11">SSM6</strain>
    </source>
</reference>
<comment type="catalytic activity">
    <reaction evidence="1">
        <text>ATP + protein L-histidine = ADP + protein N-phospho-L-histidine.</text>
        <dbReference type="EC" id="2.7.13.3"/>
    </reaction>
</comment>
<feature type="transmembrane region" description="Helical" evidence="8">
    <location>
        <begin position="157"/>
        <end position="180"/>
    </location>
</feature>
<evidence type="ECO:0000256" key="2">
    <source>
        <dbReference type="ARBA" id="ARBA00012438"/>
    </source>
</evidence>
<evidence type="ECO:0000256" key="6">
    <source>
        <dbReference type="ARBA" id="ARBA00022777"/>
    </source>
</evidence>
<dbReference type="SMART" id="SM00387">
    <property type="entry name" value="HATPase_c"/>
    <property type="match status" value="1"/>
</dbReference>
<dbReference type="EMBL" id="JBEGCJ010000003">
    <property type="protein sequence ID" value="MEQ6917534.1"/>
    <property type="molecule type" value="Genomic_DNA"/>
</dbReference>
<keyword evidence="6" id="KW-0418">Kinase</keyword>
<evidence type="ECO:0000256" key="1">
    <source>
        <dbReference type="ARBA" id="ARBA00000085"/>
    </source>
</evidence>
<feature type="transmembrane region" description="Helical" evidence="8">
    <location>
        <begin position="126"/>
        <end position="145"/>
    </location>
</feature>
<dbReference type="InterPro" id="IPR003661">
    <property type="entry name" value="HisK_dim/P_dom"/>
</dbReference>
<evidence type="ECO:0000256" key="8">
    <source>
        <dbReference type="SAM" id="Phobius"/>
    </source>
</evidence>
<name>A0ABV1NEP1_9GAMM</name>
<evidence type="ECO:0000313" key="10">
    <source>
        <dbReference type="EMBL" id="MEQ6917534.1"/>
    </source>
</evidence>
<dbReference type="InterPro" id="IPR036890">
    <property type="entry name" value="HATPase_C_sf"/>
</dbReference>
<dbReference type="GO" id="GO:0005524">
    <property type="term" value="F:ATP binding"/>
    <property type="evidence" value="ECO:0007669"/>
    <property type="project" value="UniProtKB-KW"/>
</dbReference>
<dbReference type="Pfam" id="PF02518">
    <property type="entry name" value="HATPase_c"/>
    <property type="match status" value="1"/>
</dbReference>
<comment type="caution">
    <text evidence="10">The sequence shown here is derived from an EMBL/GenBank/DDBJ whole genome shotgun (WGS) entry which is preliminary data.</text>
</comment>
<keyword evidence="8" id="KW-1133">Transmembrane helix</keyword>
<organism evidence="10 11">
    <name type="scientific">Halomonas aquatica</name>
    <dbReference type="NCBI Taxonomy" id="3151123"/>
    <lineage>
        <taxon>Bacteria</taxon>
        <taxon>Pseudomonadati</taxon>
        <taxon>Pseudomonadota</taxon>
        <taxon>Gammaproteobacteria</taxon>
        <taxon>Oceanospirillales</taxon>
        <taxon>Halomonadaceae</taxon>
        <taxon>Halomonas</taxon>
    </lineage>
</organism>